<dbReference type="PROSITE" id="PS00063">
    <property type="entry name" value="ALDOKETO_REDUCTASE_3"/>
    <property type="match status" value="1"/>
</dbReference>
<keyword evidence="4" id="KW-0560">Oxidoreductase</keyword>
<comment type="similarity">
    <text evidence="1">Belongs to the aldo/keto reductase family.</text>
</comment>
<keyword evidence="10" id="KW-1185">Reference proteome</keyword>
<dbReference type="OMA" id="VHWPSEG"/>
<reference evidence="9 10" key="1">
    <citation type="journal article" date="2011" name="Science">
        <title>The Selaginella genome identifies genetic changes associated with the evolution of vascular plants.</title>
        <authorList>
            <person name="Banks J.A."/>
            <person name="Nishiyama T."/>
            <person name="Hasebe M."/>
            <person name="Bowman J.L."/>
            <person name="Gribskov M."/>
            <person name="dePamphilis C."/>
            <person name="Albert V.A."/>
            <person name="Aono N."/>
            <person name="Aoyama T."/>
            <person name="Ambrose B.A."/>
            <person name="Ashton N.W."/>
            <person name="Axtell M.J."/>
            <person name="Barker E."/>
            <person name="Barker M.S."/>
            <person name="Bennetzen J.L."/>
            <person name="Bonawitz N.D."/>
            <person name="Chapple C."/>
            <person name="Cheng C."/>
            <person name="Correa L.G."/>
            <person name="Dacre M."/>
            <person name="DeBarry J."/>
            <person name="Dreyer I."/>
            <person name="Elias M."/>
            <person name="Engstrom E.M."/>
            <person name="Estelle M."/>
            <person name="Feng L."/>
            <person name="Finet C."/>
            <person name="Floyd S.K."/>
            <person name="Frommer W.B."/>
            <person name="Fujita T."/>
            <person name="Gramzow L."/>
            <person name="Gutensohn M."/>
            <person name="Harholt J."/>
            <person name="Hattori M."/>
            <person name="Heyl A."/>
            <person name="Hirai T."/>
            <person name="Hiwatashi Y."/>
            <person name="Ishikawa M."/>
            <person name="Iwata M."/>
            <person name="Karol K.G."/>
            <person name="Koehler B."/>
            <person name="Kolukisaoglu U."/>
            <person name="Kubo M."/>
            <person name="Kurata T."/>
            <person name="Lalonde S."/>
            <person name="Li K."/>
            <person name="Li Y."/>
            <person name="Litt A."/>
            <person name="Lyons E."/>
            <person name="Manning G."/>
            <person name="Maruyama T."/>
            <person name="Michael T.P."/>
            <person name="Mikami K."/>
            <person name="Miyazaki S."/>
            <person name="Morinaga S."/>
            <person name="Murata T."/>
            <person name="Mueller-Roeber B."/>
            <person name="Nelson D.R."/>
            <person name="Obara M."/>
            <person name="Oguri Y."/>
            <person name="Olmstead R.G."/>
            <person name="Onodera N."/>
            <person name="Petersen B.L."/>
            <person name="Pils B."/>
            <person name="Prigge M."/>
            <person name="Rensing S.A."/>
            <person name="Riano-Pachon D.M."/>
            <person name="Roberts A.W."/>
            <person name="Sato Y."/>
            <person name="Scheller H.V."/>
            <person name="Schulz B."/>
            <person name="Schulz C."/>
            <person name="Shakirov E.V."/>
            <person name="Shibagaki N."/>
            <person name="Shinohara N."/>
            <person name="Shippen D.E."/>
            <person name="Soerensen I."/>
            <person name="Sotooka R."/>
            <person name="Sugimoto N."/>
            <person name="Sugita M."/>
            <person name="Sumikawa N."/>
            <person name="Tanurdzic M."/>
            <person name="Theissen G."/>
            <person name="Ulvskov P."/>
            <person name="Wakazuki S."/>
            <person name="Weng J.K."/>
            <person name="Willats W.W."/>
            <person name="Wipf D."/>
            <person name="Wolf P.G."/>
            <person name="Yang L."/>
            <person name="Zimmer A.D."/>
            <person name="Zhu Q."/>
            <person name="Mitros T."/>
            <person name="Hellsten U."/>
            <person name="Loque D."/>
            <person name="Otillar R."/>
            <person name="Salamov A."/>
            <person name="Schmutz J."/>
            <person name="Shapiro H."/>
            <person name="Lindquist E."/>
            <person name="Lucas S."/>
            <person name="Rokhsar D."/>
            <person name="Grigoriev I.V."/>
        </authorList>
    </citation>
    <scope>NUCLEOTIDE SEQUENCE [LARGE SCALE GENOMIC DNA]</scope>
</reference>
<feature type="site" description="Lowers pKa of active site Tyr" evidence="7">
    <location>
        <position position="86"/>
    </location>
</feature>
<keyword evidence="2" id="KW-0521">NADP</keyword>
<dbReference type="GO" id="GO:0004032">
    <property type="term" value="F:aldose reductase (NADPH) activity"/>
    <property type="evidence" value="ECO:0000318"/>
    <property type="project" value="GO_Central"/>
</dbReference>
<dbReference type="InterPro" id="IPR036812">
    <property type="entry name" value="NAD(P)_OxRdtase_dom_sf"/>
</dbReference>
<organism evidence="10">
    <name type="scientific">Selaginella moellendorffii</name>
    <name type="common">Spikemoss</name>
    <dbReference type="NCBI Taxonomy" id="88036"/>
    <lineage>
        <taxon>Eukaryota</taxon>
        <taxon>Viridiplantae</taxon>
        <taxon>Streptophyta</taxon>
        <taxon>Embryophyta</taxon>
        <taxon>Tracheophyta</taxon>
        <taxon>Lycopodiopsida</taxon>
        <taxon>Selaginellales</taxon>
        <taxon>Selaginellaceae</taxon>
        <taxon>Selaginella</taxon>
    </lineage>
</organism>
<feature type="active site" description="Proton donor" evidence="5">
    <location>
        <position position="57"/>
    </location>
</feature>
<evidence type="ECO:0000256" key="5">
    <source>
        <dbReference type="PIRSR" id="PIRSR000097-1"/>
    </source>
</evidence>
<evidence type="ECO:0000259" key="8">
    <source>
        <dbReference type="Pfam" id="PF00248"/>
    </source>
</evidence>
<dbReference type="KEGG" id="smo:SELMODRAFT_78063"/>
<dbReference type="EMBL" id="GL377567">
    <property type="protein sequence ID" value="EFJ35819.1"/>
    <property type="molecule type" value="Genomic_DNA"/>
</dbReference>
<evidence type="ECO:0000313" key="10">
    <source>
        <dbReference type="Proteomes" id="UP000001514"/>
    </source>
</evidence>
<evidence type="ECO:0000256" key="6">
    <source>
        <dbReference type="PIRSR" id="PIRSR000097-2"/>
    </source>
</evidence>
<dbReference type="Pfam" id="PF00248">
    <property type="entry name" value="Aldo_ket_red"/>
    <property type="match status" value="1"/>
</dbReference>
<dbReference type="InterPro" id="IPR044498">
    <property type="entry name" value="AKR4C"/>
</dbReference>
<dbReference type="Proteomes" id="UP000001514">
    <property type="component" value="Unassembled WGS sequence"/>
</dbReference>
<evidence type="ECO:0000256" key="7">
    <source>
        <dbReference type="PIRSR" id="PIRSR000097-3"/>
    </source>
</evidence>
<sequence length="317" mass="34857">MGSSAGLEGPFHFKLSNGASIPAVGLGTWQAEPGLVGKAVKTALEVGYRHIDCASVYGNQKEIGEALSEVFKSGIVKREDVWITSKLWNTDHDPEDVPKALEATLKDLQLDYLDLYLIHWPIRFKNSVQGMNTSPESFIAPDIPGTWRAMEKLVDSGKVRAIGVSNFSSKKLEDLLNTARIPPAVDQVECNPLWQQNKLRQFCKSKGVHLSGYSPLGSTGTSVLSDPVVKEIAEKLGKSPAQVALRWGIQSGNSVLPKSTNADRLKSNLEVFDFTIAEEDLQKFSKISQKRGMPGNEWVNDSTSPYKSVKELWDGEI</sequence>
<dbReference type="InterPro" id="IPR018170">
    <property type="entry name" value="Aldo/ket_reductase_CS"/>
</dbReference>
<dbReference type="PRINTS" id="PR00069">
    <property type="entry name" value="ALDKETRDTASE"/>
</dbReference>
<feature type="domain" description="NADP-dependent oxidoreductase" evidence="8">
    <location>
        <begin position="24"/>
        <end position="287"/>
    </location>
</feature>
<evidence type="ECO:0000256" key="2">
    <source>
        <dbReference type="ARBA" id="ARBA00022857"/>
    </source>
</evidence>
<dbReference type="PANTHER" id="PTHR11732">
    <property type="entry name" value="ALDO/KETO REDUCTASE"/>
    <property type="match status" value="1"/>
</dbReference>
<evidence type="ECO:0000313" key="9">
    <source>
        <dbReference type="EMBL" id="EFJ35819.1"/>
    </source>
</evidence>
<dbReference type="PIRSF" id="PIRSF000097">
    <property type="entry name" value="AKR"/>
    <property type="match status" value="1"/>
</dbReference>
<dbReference type="InParanoid" id="D8QU80"/>
<dbReference type="SUPFAM" id="SSF51430">
    <property type="entry name" value="NAD(P)-linked oxidoreductase"/>
    <property type="match status" value="1"/>
</dbReference>
<dbReference type="Gene3D" id="3.20.20.100">
    <property type="entry name" value="NADP-dependent oxidoreductase domain"/>
    <property type="match status" value="1"/>
</dbReference>
<dbReference type="CDD" id="cd19125">
    <property type="entry name" value="AKR_AKR4C1-15"/>
    <property type="match status" value="1"/>
</dbReference>
<dbReference type="STRING" id="88036.D8QU80"/>
<protein>
    <recommendedName>
        <fullName evidence="8">NADP-dependent oxidoreductase domain-containing protein</fullName>
    </recommendedName>
</protein>
<dbReference type="eggNOG" id="KOG1577">
    <property type="taxonomic scope" value="Eukaryota"/>
</dbReference>
<keyword evidence="3" id="KW-0007">Acetylation</keyword>
<dbReference type="PROSITE" id="PS00798">
    <property type="entry name" value="ALDOKETO_REDUCTASE_1"/>
    <property type="match status" value="1"/>
</dbReference>
<name>D8QU80_SELML</name>
<dbReference type="InterPro" id="IPR023210">
    <property type="entry name" value="NADP_OxRdtase_dom"/>
</dbReference>
<dbReference type="AlphaFoldDB" id="D8QU80"/>
<accession>D8QU80</accession>
<dbReference type="InterPro" id="IPR020471">
    <property type="entry name" value="AKR"/>
</dbReference>
<dbReference type="FunFam" id="3.20.20.100:FF:000010">
    <property type="entry name" value="NADPH-dependent aldo-keto reductase, chloroplastic"/>
    <property type="match status" value="1"/>
</dbReference>
<evidence type="ECO:0000256" key="3">
    <source>
        <dbReference type="ARBA" id="ARBA00022990"/>
    </source>
</evidence>
<dbReference type="GO" id="GO:0005829">
    <property type="term" value="C:cytosol"/>
    <property type="evidence" value="ECO:0000318"/>
    <property type="project" value="GO_Central"/>
</dbReference>
<dbReference type="HOGENOM" id="CLU_023205_0_0_1"/>
<feature type="binding site" evidence="6">
    <location>
        <position position="119"/>
    </location>
    <ligand>
        <name>substrate</name>
    </ligand>
</feature>
<dbReference type="OrthoDB" id="416253at2759"/>
<evidence type="ECO:0000256" key="4">
    <source>
        <dbReference type="ARBA" id="ARBA00023002"/>
    </source>
</evidence>
<dbReference type="FunCoup" id="D8QU80">
    <property type="interactions" value="3525"/>
</dbReference>
<dbReference type="PROSITE" id="PS00062">
    <property type="entry name" value="ALDOKETO_REDUCTASE_2"/>
    <property type="match status" value="1"/>
</dbReference>
<evidence type="ECO:0000256" key="1">
    <source>
        <dbReference type="ARBA" id="ARBA00007905"/>
    </source>
</evidence>
<proteinExistence type="inferred from homology"/>
<dbReference type="Gramene" id="EFJ35819">
    <property type="protein sequence ID" value="EFJ35819"/>
    <property type="gene ID" value="SELMODRAFT_78063"/>
</dbReference>
<gene>
    <name evidence="9" type="ORF">SELMODRAFT_78063</name>
</gene>